<name>A0A6A6IGF9_9PLEO</name>
<gene>
    <name evidence="1" type="ORF">BU26DRAFT_565136</name>
</gene>
<keyword evidence="2" id="KW-1185">Reference proteome</keyword>
<evidence type="ECO:0000313" key="2">
    <source>
        <dbReference type="Proteomes" id="UP000800094"/>
    </source>
</evidence>
<dbReference type="RefSeq" id="XP_033684495.1">
    <property type="nucleotide sequence ID" value="XM_033833361.1"/>
</dbReference>
<sequence>MATIGRGWNDLPVELQLKILEYRLCSVTRPILKQVHDRIAWERLVPLALVDKHFKVLATKIYYGSNAFHLDVRGYSQTTASGRQSFYWYAYPKPCVGHLVRKLQIALQVTLCPDLSSLDQMLSGLYCSLNLLLIPNQPHPLYRSQRTRWQASLPKLNELKLDLRDYVGCTRTHFSPTELGWVDLCHVLVRAKKVEAVFNNGWISRREDGFFSNVQDRRADPCPCVKSLVDAITSLIKVRHDEEKCHDGNNITDALDSATSQMVMPA</sequence>
<dbReference type="AlphaFoldDB" id="A0A6A6IGF9"/>
<dbReference type="GeneID" id="54586691"/>
<protein>
    <recommendedName>
        <fullName evidence="3">F-box domain-containing protein</fullName>
    </recommendedName>
</protein>
<dbReference type="EMBL" id="ML987195">
    <property type="protein sequence ID" value="KAF2249491.1"/>
    <property type="molecule type" value="Genomic_DNA"/>
</dbReference>
<evidence type="ECO:0000313" key="1">
    <source>
        <dbReference type="EMBL" id="KAF2249491.1"/>
    </source>
</evidence>
<organism evidence="1 2">
    <name type="scientific">Trematosphaeria pertusa</name>
    <dbReference type="NCBI Taxonomy" id="390896"/>
    <lineage>
        <taxon>Eukaryota</taxon>
        <taxon>Fungi</taxon>
        <taxon>Dikarya</taxon>
        <taxon>Ascomycota</taxon>
        <taxon>Pezizomycotina</taxon>
        <taxon>Dothideomycetes</taxon>
        <taxon>Pleosporomycetidae</taxon>
        <taxon>Pleosporales</taxon>
        <taxon>Massarineae</taxon>
        <taxon>Trematosphaeriaceae</taxon>
        <taxon>Trematosphaeria</taxon>
    </lineage>
</organism>
<reference evidence="1" key="1">
    <citation type="journal article" date="2020" name="Stud. Mycol.">
        <title>101 Dothideomycetes genomes: a test case for predicting lifestyles and emergence of pathogens.</title>
        <authorList>
            <person name="Haridas S."/>
            <person name="Albert R."/>
            <person name="Binder M."/>
            <person name="Bloem J."/>
            <person name="Labutti K."/>
            <person name="Salamov A."/>
            <person name="Andreopoulos B."/>
            <person name="Baker S."/>
            <person name="Barry K."/>
            <person name="Bills G."/>
            <person name="Bluhm B."/>
            <person name="Cannon C."/>
            <person name="Castanera R."/>
            <person name="Culley D."/>
            <person name="Daum C."/>
            <person name="Ezra D."/>
            <person name="Gonzalez J."/>
            <person name="Henrissat B."/>
            <person name="Kuo A."/>
            <person name="Liang C."/>
            <person name="Lipzen A."/>
            <person name="Lutzoni F."/>
            <person name="Magnuson J."/>
            <person name="Mondo S."/>
            <person name="Nolan M."/>
            <person name="Ohm R."/>
            <person name="Pangilinan J."/>
            <person name="Park H.-J."/>
            <person name="Ramirez L."/>
            <person name="Alfaro M."/>
            <person name="Sun H."/>
            <person name="Tritt A."/>
            <person name="Yoshinaga Y."/>
            <person name="Zwiers L.-H."/>
            <person name="Turgeon B."/>
            <person name="Goodwin S."/>
            <person name="Spatafora J."/>
            <person name="Crous P."/>
            <person name="Grigoriev I."/>
        </authorList>
    </citation>
    <scope>NUCLEOTIDE SEQUENCE</scope>
    <source>
        <strain evidence="1">CBS 122368</strain>
    </source>
</reference>
<proteinExistence type="predicted"/>
<evidence type="ECO:0008006" key="3">
    <source>
        <dbReference type="Google" id="ProtNLM"/>
    </source>
</evidence>
<dbReference type="Proteomes" id="UP000800094">
    <property type="component" value="Unassembled WGS sequence"/>
</dbReference>
<accession>A0A6A6IGF9</accession>